<evidence type="ECO:0000256" key="3">
    <source>
        <dbReference type="ARBA" id="ARBA00011881"/>
    </source>
</evidence>
<dbReference type="EMBL" id="JADGJD010000874">
    <property type="protein sequence ID" value="KAJ3047941.1"/>
    <property type="molecule type" value="Genomic_DNA"/>
</dbReference>
<dbReference type="PANTHER" id="PTHR18919">
    <property type="entry name" value="ACETYL-COA C-ACYLTRANSFERASE"/>
    <property type="match status" value="1"/>
</dbReference>
<dbReference type="InterPro" id="IPR002155">
    <property type="entry name" value="Thiolase"/>
</dbReference>
<dbReference type="PANTHER" id="PTHR18919:SF156">
    <property type="entry name" value="ACETYL-COA ACETYLTRANSFERASE, MITOCHONDRIAL"/>
    <property type="match status" value="1"/>
</dbReference>
<comment type="caution">
    <text evidence="15">The sequence shown here is derived from an EMBL/GenBank/DDBJ whole genome shotgun (WGS) entry which is preliminary data.</text>
</comment>
<evidence type="ECO:0000256" key="6">
    <source>
        <dbReference type="ARBA" id="ARBA00022723"/>
    </source>
</evidence>
<keyword evidence="9" id="KW-0496">Mitochondrion</keyword>
<dbReference type="InterPro" id="IPR020615">
    <property type="entry name" value="Thiolase_acyl_enz_int_AS"/>
</dbReference>
<keyword evidence="16" id="KW-1185">Reference proteome</keyword>
<dbReference type="GO" id="GO:0003985">
    <property type="term" value="F:acetyl-CoA C-acetyltransferase activity"/>
    <property type="evidence" value="ECO:0007669"/>
    <property type="project" value="UniProtKB-EC"/>
</dbReference>
<dbReference type="InterPro" id="IPR020616">
    <property type="entry name" value="Thiolase_N"/>
</dbReference>
<evidence type="ECO:0000256" key="2">
    <source>
        <dbReference type="ARBA" id="ARBA00010982"/>
    </source>
</evidence>
<feature type="active site" description="Proton acceptor" evidence="11">
    <location>
        <position position="341"/>
    </location>
</feature>
<keyword evidence="8" id="KW-0630">Potassium</keyword>
<dbReference type="SUPFAM" id="SSF53901">
    <property type="entry name" value="Thiolase-like"/>
    <property type="match status" value="2"/>
</dbReference>
<dbReference type="InterPro" id="IPR020610">
    <property type="entry name" value="Thiolase_AS"/>
</dbReference>
<dbReference type="InterPro" id="IPR020617">
    <property type="entry name" value="Thiolase_C"/>
</dbReference>
<comment type="subunit">
    <text evidence="3">Homotetramer.</text>
</comment>
<gene>
    <name evidence="15" type="primary">ERG10_2</name>
    <name evidence="15" type="ORF">HK097_011025</name>
</gene>
<comment type="subcellular location">
    <subcellularLocation>
        <location evidence="1">Mitochondrion</location>
    </subcellularLocation>
</comment>
<accession>A0AAD5X2Q3</accession>
<dbReference type="PROSITE" id="PS00098">
    <property type="entry name" value="THIOLASE_1"/>
    <property type="match status" value="1"/>
</dbReference>
<evidence type="ECO:0000256" key="4">
    <source>
        <dbReference type="ARBA" id="ARBA00012705"/>
    </source>
</evidence>
<keyword evidence="5 12" id="KW-0808">Transferase</keyword>
<comment type="similarity">
    <text evidence="2 12">Belongs to the thiolase-like superfamily. Thiolase family.</text>
</comment>
<organism evidence="15 16">
    <name type="scientific">Rhizophlyctis rosea</name>
    <dbReference type="NCBI Taxonomy" id="64517"/>
    <lineage>
        <taxon>Eukaryota</taxon>
        <taxon>Fungi</taxon>
        <taxon>Fungi incertae sedis</taxon>
        <taxon>Chytridiomycota</taxon>
        <taxon>Chytridiomycota incertae sedis</taxon>
        <taxon>Chytridiomycetes</taxon>
        <taxon>Rhizophlyctidales</taxon>
        <taxon>Rhizophlyctidaceae</taxon>
        <taxon>Rhizophlyctis</taxon>
    </lineage>
</organism>
<protein>
    <recommendedName>
        <fullName evidence="4">acetyl-CoA C-acetyltransferase</fullName>
        <ecNumber evidence="4">2.3.1.9</ecNumber>
    </recommendedName>
</protein>
<keyword evidence="10 12" id="KW-0012">Acyltransferase</keyword>
<evidence type="ECO:0000256" key="7">
    <source>
        <dbReference type="ARBA" id="ARBA00022946"/>
    </source>
</evidence>
<sequence>MITKRLFTATAAAARKRNYSTSKLGFNDIVIVSAARTPVGSFMKSLAKVPAVELGALAIKATLDRANLDPQKVEEVFMGNVISAGIGQAPARQAAIKAGLPYSTEATTVNKVCASGMKAIIFGAQTLQLGDRNVVVAGGMEKFGNQTASDGILKDGLWDVYNNMHMGTCADLTAAEYAITREDQDLHAIESYRRAKAAWDSGLFKSEIVPVTVKDRKGDKVIDMDDEYRNIQHRDGRKLLNPQRRSLRSSPHNLRTRPFLIPDPIAKILSFGEAATEPKKFTIAPSLAIPIALERAGVRKEEVELWEVNEAFSVVVRVNEKILGLDPEKVNTLGGAVALGHPIGSSAARIVVSLTHALKSGQIGVAAVCNGGGAASAMVIQRL</sequence>
<evidence type="ECO:0000259" key="13">
    <source>
        <dbReference type="Pfam" id="PF00108"/>
    </source>
</evidence>
<dbReference type="EC" id="2.3.1.9" evidence="4"/>
<evidence type="ECO:0000256" key="5">
    <source>
        <dbReference type="ARBA" id="ARBA00022679"/>
    </source>
</evidence>
<keyword evidence="7" id="KW-0809">Transit peptide</keyword>
<dbReference type="PROSITE" id="PS00099">
    <property type="entry name" value="THIOLASE_3"/>
    <property type="match status" value="1"/>
</dbReference>
<feature type="domain" description="Thiolase N-terminal" evidence="13">
    <location>
        <begin position="29"/>
        <end position="147"/>
    </location>
</feature>
<evidence type="ECO:0000259" key="14">
    <source>
        <dbReference type="Pfam" id="PF02803"/>
    </source>
</evidence>
<reference evidence="15" key="1">
    <citation type="submission" date="2020-05" db="EMBL/GenBank/DDBJ databases">
        <title>Phylogenomic resolution of chytrid fungi.</title>
        <authorList>
            <person name="Stajich J.E."/>
            <person name="Amses K."/>
            <person name="Simmons R."/>
            <person name="Seto K."/>
            <person name="Myers J."/>
            <person name="Bonds A."/>
            <person name="Quandt C.A."/>
            <person name="Barry K."/>
            <person name="Liu P."/>
            <person name="Grigoriev I."/>
            <person name="Longcore J.E."/>
            <person name="James T.Y."/>
        </authorList>
    </citation>
    <scope>NUCLEOTIDE SEQUENCE</scope>
    <source>
        <strain evidence="15">JEL0318</strain>
    </source>
</reference>
<dbReference type="CDD" id="cd00751">
    <property type="entry name" value="thiolase"/>
    <property type="match status" value="1"/>
</dbReference>
<keyword evidence="6" id="KW-0479">Metal-binding</keyword>
<dbReference type="Pfam" id="PF02803">
    <property type="entry name" value="Thiolase_C"/>
    <property type="match status" value="1"/>
</dbReference>
<dbReference type="PIRSF" id="PIRSF000429">
    <property type="entry name" value="Ac-CoA_Ac_transf"/>
    <property type="match status" value="1"/>
</dbReference>
<feature type="active site" description="Proton acceptor" evidence="11">
    <location>
        <position position="369"/>
    </location>
</feature>
<evidence type="ECO:0000256" key="10">
    <source>
        <dbReference type="ARBA" id="ARBA00023315"/>
    </source>
</evidence>
<evidence type="ECO:0000256" key="12">
    <source>
        <dbReference type="RuleBase" id="RU003557"/>
    </source>
</evidence>
<evidence type="ECO:0000256" key="1">
    <source>
        <dbReference type="ARBA" id="ARBA00004173"/>
    </source>
</evidence>
<dbReference type="Pfam" id="PF00108">
    <property type="entry name" value="Thiolase_N"/>
    <property type="match status" value="1"/>
</dbReference>
<dbReference type="Proteomes" id="UP001212841">
    <property type="component" value="Unassembled WGS sequence"/>
</dbReference>
<evidence type="ECO:0000313" key="15">
    <source>
        <dbReference type="EMBL" id="KAJ3047941.1"/>
    </source>
</evidence>
<evidence type="ECO:0000256" key="9">
    <source>
        <dbReference type="ARBA" id="ARBA00023128"/>
    </source>
</evidence>
<feature type="domain" description="Thiolase C-terminal" evidence="14">
    <location>
        <begin position="264"/>
        <end position="382"/>
    </location>
</feature>
<dbReference type="AlphaFoldDB" id="A0AAD5X2Q3"/>
<dbReference type="GO" id="GO:0006635">
    <property type="term" value="P:fatty acid beta-oxidation"/>
    <property type="evidence" value="ECO:0007669"/>
    <property type="project" value="TreeGrafter"/>
</dbReference>
<evidence type="ECO:0000256" key="11">
    <source>
        <dbReference type="PIRSR" id="PIRSR000429-1"/>
    </source>
</evidence>
<dbReference type="GO" id="GO:0046872">
    <property type="term" value="F:metal ion binding"/>
    <property type="evidence" value="ECO:0007669"/>
    <property type="project" value="UniProtKB-KW"/>
</dbReference>
<name>A0AAD5X2Q3_9FUNG</name>
<evidence type="ECO:0000313" key="16">
    <source>
        <dbReference type="Proteomes" id="UP001212841"/>
    </source>
</evidence>
<evidence type="ECO:0000256" key="8">
    <source>
        <dbReference type="ARBA" id="ARBA00022958"/>
    </source>
</evidence>
<dbReference type="GO" id="GO:0005739">
    <property type="term" value="C:mitochondrion"/>
    <property type="evidence" value="ECO:0007669"/>
    <property type="project" value="UniProtKB-SubCell"/>
</dbReference>
<feature type="active site" description="Acyl-thioester intermediate" evidence="11">
    <location>
        <position position="113"/>
    </location>
</feature>
<proteinExistence type="inferred from homology"/>
<dbReference type="InterPro" id="IPR016039">
    <property type="entry name" value="Thiolase-like"/>
</dbReference>
<dbReference type="Gene3D" id="3.40.47.10">
    <property type="match status" value="2"/>
</dbReference>